<feature type="region of interest" description="Disordered" evidence="5">
    <location>
        <begin position="1059"/>
        <end position="1082"/>
    </location>
</feature>
<sequence>MDQGSGSTVTDASVEHNNGTTRDATWVDGKYGKALSFNGSSSWVTIPHAASLRLTNRMTLSAWVKPSTISGWRTAMMKEHAGGSAYGLYASNGTVPTAWMLKSDATNHYQVNGTAGLATGAWTHLAVTYDGSMARLYVNATKVSELAIGGGLMDDGGALHIGGNTKWGEYFSGVIDEVRVYNLAQSVAQIQTDMDTPVATSGIPTTPPTPALVAGYGMDEGTGTNVADNSGNNNAGTVRDTTWAAGKFGKALSFNGSSSWVTIPHAASLRLNTGMTMSTWIKPTTTSGWRTVAMKDHAGGVTYGLYASNSTGVPSGWFWSGGSNLKADGTTALPAGTWTHLAVTHDGSTARLYVNGTQVSTAAIGGLQDDGGALHIGGNTQWGEYFSGLIDELRIYNYPQNAQQLQADMNAQVAPPIPGNPPSAPGTLTANPGEGKIALAWQAATDDYGISGYEIHRSKQADFTPSNTTKLTTVTGLSYTNTDLPGTGTYYYRVIALDNTGQPGASSNRVAANLKTLTIRIDNITSDQAVDKAYELGSPETFKLKIKACLTGYPDLCNESPYYRITTDAPFPPSSLETGLAAPSQPILSGVVSRPSSGLVTAKFFLYDSSGAPIGTTPFGEREVNGGARASLQIPENMTQAGRTYKWQMQACVSTSCTAKTAPVSFNVPGTPTEPEETVRHLTLLKDNLVIKVAKTGSAACDGGPCPLADSTTMRFGGSGEEKTVTVLGIRLNELPDGAGVSEAVLNLGTPTCSAGNCPSDAVINAVPLKSPVTADTLGASLVGDVEDHTSYSLPITAPQANIAGSEYQWLLLSSNKDDVITFAESGSAQQPSIALTYLPAGPPSKVLNLSSSPGDGGAIASWGVPETSGGAVLLDGYDVEVSNGNTVVRTIEASQPTVAISGLTNGISYTIRVRARNDFGASDWESTSVTPNSVPAPPTPSQPCDPNVDMPRDPDGQPASVNQAYSERIRNYYQAQDAILEGRATTVWEAPGVTPDAPITAKLSVLNTQLIADKEAADAEGLTRTDSTVMVDNVVAQIASGGTVRVTATVDRNWNETSQNAASATQEGTGQTASGQIDPSGPPTISVFIFDRCGDLTIVDVPFEVEEDPTDLHDTDPPGGHCGSAGVSSASTLSAGAACSTGVPVGTYQWVTWAGNLGRERDSKTGKIQPGKSWHTFVQNYSNWEIPGTYNEWREKWEVRDLRSLLQLFPATKKQWNSGYGKYLVAHAKLQIKSEACFRTTETEVVDNVGFTVGTDTYGSVGTQFKTTTGYKCIPYSRTLGKGMDPTLSTGVGWLTAECLRNCSISHYRHHTTAKLLLTFRAKSGRMREAEVVTDIEAETRRHPPQTPYPDGSFDAPVNKVGSTLKTPILEG</sequence>
<keyword evidence="4" id="KW-0119">Carbohydrate metabolism</keyword>
<accession>A0A367EQB1</accession>
<evidence type="ECO:0000256" key="5">
    <source>
        <dbReference type="SAM" id="MobiDB-lite"/>
    </source>
</evidence>
<dbReference type="GO" id="GO:0016798">
    <property type="term" value="F:hydrolase activity, acting on glycosyl bonds"/>
    <property type="evidence" value="ECO:0007669"/>
    <property type="project" value="UniProtKB-KW"/>
</dbReference>
<dbReference type="SUPFAM" id="SSF49265">
    <property type="entry name" value="Fibronectin type III"/>
    <property type="match status" value="1"/>
</dbReference>
<dbReference type="EMBL" id="QOIL01000032">
    <property type="protein sequence ID" value="RCG20211.1"/>
    <property type="molecule type" value="Genomic_DNA"/>
</dbReference>
<dbReference type="Proteomes" id="UP000253094">
    <property type="component" value="Unassembled WGS sequence"/>
</dbReference>
<dbReference type="InterPro" id="IPR013320">
    <property type="entry name" value="ConA-like_dom_sf"/>
</dbReference>
<feature type="domain" description="Fibronectin type-III" evidence="6">
    <location>
        <begin position="843"/>
        <end position="937"/>
    </location>
</feature>
<dbReference type="InterPro" id="IPR003961">
    <property type="entry name" value="FN3_dom"/>
</dbReference>
<feature type="region of interest" description="Disordered" evidence="5">
    <location>
        <begin position="1337"/>
        <end position="1360"/>
    </location>
</feature>
<feature type="compositionally biased region" description="Polar residues" evidence="5">
    <location>
        <begin position="1059"/>
        <end position="1078"/>
    </location>
</feature>
<proteinExistence type="predicted"/>
<evidence type="ECO:0000313" key="7">
    <source>
        <dbReference type="EMBL" id="RCG20211.1"/>
    </source>
</evidence>
<dbReference type="InterPro" id="IPR013783">
    <property type="entry name" value="Ig-like_fold"/>
</dbReference>
<dbReference type="GO" id="GO:0000272">
    <property type="term" value="P:polysaccharide catabolic process"/>
    <property type="evidence" value="ECO:0007669"/>
    <property type="project" value="UniProtKB-KW"/>
</dbReference>
<dbReference type="InterPro" id="IPR036116">
    <property type="entry name" value="FN3_sf"/>
</dbReference>
<keyword evidence="3" id="KW-0378">Hydrolase</keyword>
<feature type="domain" description="Fibronectin type-III" evidence="6">
    <location>
        <begin position="421"/>
        <end position="519"/>
    </location>
</feature>
<feature type="region of interest" description="Disordered" evidence="5">
    <location>
        <begin position="923"/>
        <end position="961"/>
    </location>
</feature>
<reference evidence="7 8" key="1">
    <citation type="submission" date="2018-06" db="EMBL/GenBank/DDBJ databases">
        <title>Sphaerisporangium craniellae sp. nov., isolated from a marine sponge in the South China Sea.</title>
        <authorList>
            <person name="Li L."/>
        </authorList>
    </citation>
    <scope>NUCLEOTIDE SEQUENCE [LARGE SCALE GENOMIC DNA]</scope>
    <source>
        <strain evidence="7 8">CCTCC AA 208026</strain>
    </source>
</reference>
<name>A0A367EQB1_9ACTN</name>
<keyword evidence="3" id="KW-0326">Glycosidase</keyword>
<feature type="compositionally biased region" description="Polar residues" evidence="5">
    <location>
        <begin position="925"/>
        <end position="934"/>
    </location>
</feature>
<dbReference type="SMART" id="SM00560">
    <property type="entry name" value="LamGL"/>
    <property type="match status" value="2"/>
</dbReference>
<keyword evidence="8" id="KW-1185">Reference proteome</keyword>
<keyword evidence="4" id="KW-0624">Polysaccharide degradation</keyword>
<dbReference type="PANTHER" id="PTHR42535">
    <property type="entry name" value="OOKINETE PROTEIN, PUTATIVE-RELATED"/>
    <property type="match status" value="1"/>
</dbReference>
<dbReference type="PANTHER" id="PTHR42535:SF2">
    <property type="entry name" value="CHROMOSOME UNDETERMINED SCAFFOLD_146, WHOLE GENOME SHOTGUN SEQUENCE"/>
    <property type="match status" value="1"/>
</dbReference>
<comment type="caution">
    <text evidence="7">The sequence shown here is derived from an EMBL/GenBank/DDBJ whole genome shotgun (WGS) entry which is preliminary data.</text>
</comment>
<dbReference type="Gene3D" id="2.60.120.200">
    <property type="match status" value="2"/>
</dbReference>
<dbReference type="Pfam" id="PF00041">
    <property type="entry name" value="fn3"/>
    <property type="match status" value="1"/>
</dbReference>
<dbReference type="SUPFAM" id="SSF49899">
    <property type="entry name" value="Concanavalin A-like lectins/glucanases"/>
    <property type="match status" value="2"/>
</dbReference>
<evidence type="ECO:0000313" key="8">
    <source>
        <dbReference type="Proteomes" id="UP000253094"/>
    </source>
</evidence>
<evidence type="ECO:0000256" key="2">
    <source>
        <dbReference type="ARBA" id="ARBA00023157"/>
    </source>
</evidence>
<dbReference type="Pfam" id="PF13385">
    <property type="entry name" value="Laminin_G_3"/>
    <property type="match status" value="2"/>
</dbReference>
<gene>
    <name evidence="7" type="ORF">DQ384_37550</name>
</gene>
<keyword evidence="2" id="KW-1015">Disulfide bond</keyword>
<dbReference type="PROSITE" id="PS50853">
    <property type="entry name" value="FN3"/>
    <property type="match status" value="2"/>
</dbReference>
<protein>
    <recommendedName>
        <fullName evidence="6">Fibronectin type-III domain-containing protein</fullName>
    </recommendedName>
</protein>
<feature type="compositionally biased region" description="Pro residues" evidence="5">
    <location>
        <begin position="935"/>
        <end position="944"/>
    </location>
</feature>
<evidence type="ECO:0000259" key="6">
    <source>
        <dbReference type="PROSITE" id="PS50853"/>
    </source>
</evidence>
<evidence type="ECO:0000256" key="3">
    <source>
        <dbReference type="ARBA" id="ARBA00023295"/>
    </source>
</evidence>
<organism evidence="7 8">
    <name type="scientific">Sphaerisporangium album</name>
    <dbReference type="NCBI Taxonomy" id="509200"/>
    <lineage>
        <taxon>Bacteria</taxon>
        <taxon>Bacillati</taxon>
        <taxon>Actinomycetota</taxon>
        <taxon>Actinomycetes</taxon>
        <taxon>Streptosporangiales</taxon>
        <taxon>Streptosporangiaceae</taxon>
        <taxon>Sphaerisporangium</taxon>
    </lineage>
</organism>
<dbReference type="CDD" id="cd00063">
    <property type="entry name" value="FN3"/>
    <property type="match status" value="2"/>
</dbReference>
<dbReference type="InterPro" id="IPR006558">
    <property type="entry name" value="LamG-like"/>
</dbReference>
<evidence type="ECO:0000256" key="4">
    <source>
        <dbReference type="ARBA" id="ARBA00023326"/>
    </source>
</evidence>
<dbReference type="SMART" id="SM00060">
    <property type="entry name" value="FN3"/>
    <property type="match status" value="2"/>
</dbReference>
<evidence type="ECO:0000256" key="1">
    <source>
        <dbReference type="ARBA" id="ARBA00022729"/>
    </source>
</evidence>
<feature type="region of interest" description="Disordered" evidence="5">
    <location>
        <begin position="1"/>
        <end position="23"/>
    </location>
</feature>
<keyword evidence="1" id="KW-0732">Signal</keyword>
<dbReference type="Gene3D" id="2.60.40.10">
    <property type="entry name" value="Immunoglobulins"/>
    <property type="match status" value="2"/>
</dbReference>